<dbReference type="STRING" id="1518501.CQ10_34585"/>
<evidence type="ECO:0000313" key="2">
    <source>
        <dbReference type="Proteomes" id="UP000051913"/>
    </source>
</evidence>
<sequence>MIAHDRRRGRTYGPSVRDALIALWDASDQPCSKRLVVMIPLLLPALERHVRLELSAGERLLILTVSAATIDRLSSAAKIGAVGERRRQAGFSTAVRRQALVRAFNDWGSPPPRYCEADLVAHGGMLVCRRLH</sequence>
<gene>
    <name evidence="1" type="ORF">CP49_04700</name>
</gene>
<keyword evidence="2" id="KW-1185">Reference proteome</keyword>
<comment type="caution">
    <text evidence="1">The sequence shown here is derived from an EMBL/GenBank/DDBJ whole genome shotgun (WGS) entry which is preliminary data.</text>
</comment>
<organism evidence="1 2">
    <name type="scientific">Bradyrhizobium valentinum</name>
    <dbReference type="NCBI Taxonomy" id="1518501"/>
    <lineage>
        <taxon>Bacteria</taxon>
        <taxon>Pseudomonadati</taxon>
        <taxon>Pseudomonadota</taxon>
        <taxon>Alphaproteobacteria</taxon>
        <taxon>Hyphomicrobiales</taxon>
        <taxon>Nitrobacteraceae</taxon>
        <taxon>Bradyrhizobium</taxon>
    </lineage>
</organism>
<dbReference type="EMBL" id="LLXX01000153">
    <property type="protein sequence ID" value="KRR02085.1"/>
    <property type="molecule type" value="Genomic_DNA"/>
</dbReference>
<protein>
    <submittedName>
        <fullName evidence="1">Uncharacterized protein</fullName>
    </submittedName>
</protein>
<dbReference type="Proteomes" id="UP000051913">
    <property type="component" value="Unassembled WGS sequence"/>
</dbReference>
<evidence type="ECO:0000313" key="1">
    <source>
        <dbReference type="EMBL" id="KRR02085.1"/>
    </source>
</evidence>
<accession>A0A0R3L9A9</accession>
<name>A0A0R3L9A9_9BRAD</name>
<dbReference type="AlphaFoldDB" id="A0A0R3L9A9"/>
<reference evidence="1 2" key="1">
    <citation type="submission" date="2014-03" db="EMBL/GenBank/DDBJ databases">
        <title>Bradyrhizobium valentinum sp. nov., isolated from effective nodules of Lupinus mariae-josephae, a lupine endemic of basic-lime soils in Eastern Spain.</title>
        <authorList>
            <person name="Duran D."/>
            <person name="Rey L."/>
            <person name="Navarro A."/>
            <person name="Busquets A."/>
            <person name="Imperial J."/>
            <person name="Ruiz-Argueso T."/>
        </authorList>
    </citation>
    <scope>NUCLEOTIDE SEQUENCE [LARGE SCALE GENOMIC DNA]</scope>
    <source>
        <strain evidence="1 2">LmjM3</strain>
    </source>
</reference>
<proteinExistence type="predicted"/>